<dbReference type="AlphaFoldDB" id="A0AA39FBA7"/>
<evidence type="ECO:0000313" key="1">
    <source>
        <dbReference type="EMBL" id="KAK0166246.1"/>
    </source>
</evidence>
<proteinExistence type="predicted"/>
<evidence type="ECO:0000313" key="2">
    <source>
        <dbReference type="Proteomes" id="UP001168990"/>
    </source>
</evidence>
<keyword evidence="2" id="KW-1185">Reference proteome</keyword>
<sequence>MQIHFTKSAFLLPIYILSWTIHINAVAIIYKDNTIHNRHGLKLRSASSELRKILSVKSKNVELHQSDLRNTLDTLQNEFGKKFEPSDELKKIKKRRQTTSFGLRKMLLSNLKSGFPTIRRNNLKRLKRNEQEPLMSPAGDEQIDTTTTITQNNLATEGEKSAGENVIEFTKNIANFGKGIINTTSNIGSGIGHTVLNIQDEIIDVKRTVLNVSKDLVQNVGSVALDVGANIIGNIGKTTLNLGSNVVDTGKGILKTSSNAIGNITQQVLNVGRNLISDISDSATNFGINLLGTDSNIRGTSA</sequence>
<protein>
    <submittedName>
        <fullName evidence="1">Uncharacterized protein</fullName>
    </submittedName>
</protein>
<reference evidence="1" key="2">
    <citation type="submission" date="2023-03" db="EMBL/GenBank/DDBJ databases">
        <authorList>
            <person name="Inwood S.N."/>
            <person name="Skelly J.G."/>
            <person name="Guhlin J."/>
            <person name="Harrop T.W.R."/>
            <person name="Goldson S.G."/>
            <person name="Dearden P.K."/>
        </authorList>
    </citation>
    <scope>NUCLEOTIDE SEQUENCE</scope>
    <source>
        <strain evidence="1">Irish</strain>
        <tissue evidence="1">Whole body</tissue>
    </source>
</reference>
<dbReference type="Proteomes" id="UP001168990">
    <property type="component" value="Unassembled WGS sequence"/>
</dbReference>
<accession>A0AA39FBA7</accession>
<reference evidence="1" key="1">
    <citation type="journal article" date="2023" name="bioRxiv">
        <title>Scaffold-level genome assemblies of two parasitoid biocontrol wasps reveal the parthenogenesis mechanism and an associated novel virus.</title>
        <authorList>
            <person name="Inwood S."/>
            <person name="Skelly J."/>
            <person name="Guhlin J."/>
            <person name="Harrop T."/>
            <person name="Goldson S."/>
            <person name="Dearden P."/>
        </authorList>
    </citation>
    <scope>NUCLEOTIDE SEQUENCE</scope>
    <source>
        <strain evidence="1">Irish</strain>
        <tissue evidence="1">Whole body</tissue>
    </source>
</reference>
<organism evidence="1 2">
    <name type="scientific">Microctonus aethiopoides</name>
    <dbReference type="NCBI Taxonomy" id="144406"/>
    <lineage>
        <taxon>Eukaryota</taxon>
        <taxon>Metazoa</taxon>
        <taxon>Ecdysozoa</taxon>
        <taxon>Arthropoda</taxon>
        <taxon>Hexapoda</taxon>
        <taxon>Insecta</taxon>
        <taxon>Pterygota</taxon>
        <taxon>Neoptera</taxon>
        <taxon>Endopterygota</taxon>
        <taxon>Hymenoptera</taxon>
        <taxon>Apocrita</taxon>
        <taxon>Ichneumonoidea</taxon>
        <taxon>Braconidae</taxon>
        <taxon>Euphorinae</taxon>
        <taxon>Microctonus</taxon>
    </lineage>
</organism>
<dbReference type="EMBL" id="JAQQBS010001422">
    <property type="protein sequence ID" value="KAK0166246.1"/>
    <property type="molecule type" value="Genomic_DNA"/>
</dbReference>
<name>A0AA39FBA7_9HYME</name>
<comment type="caution">
    <text evidence="1">The sequence shown here is derived from an EMBL/GenBank/DDBJ whole genome shotgun (WGS) entry which is preliminary data.</text>
</comment>
<gene>
    <name evidence="1" type="ORF">PV328_004685</name>
</gene>